<sequence length="277" mass="31614">MTTKVHIKKQMKRGYIFLLISSVLLLLTNCRSKESILEEAPLIDIAGYENNTIDCSQFISDIDTLLLSVDSTCYVSQIQDFCMNDSCIYILDKDKSVFVFNSLTGELKNSINKIGRGRSEYLDPKSISEFEGCVYILDFGGRCVLEYDAELNFLDRIKIKFTAIDFMKVDDGFLFYNLTATDKLKRIVHTDNKGNVLNSFASSQLNINTILTERIFCSSGNDGFYISEPVSDIIQEWKDDTVDVAFFYLLLVGNLAKMKKQPNFFRNQLTIIRNNLS</sequence>
<gene>
    <name evidence="1" type="ORF">HPS55_09670</name>
</gene>
<organism evidence="1 2">
    <name type="scientific">Xylanibacter rodentium</name>
    <dbReference type="NCBI Taxonomy" id="2736289"/>
    <lineage>
        <taxon>Bacteria</taxon>
        <taxon>Pseudomonadati</taxon>
        <taxon>Bacteroidota</taxon>
        <taxon>Bacteroidia</taxon>
        <taxon>Bacteroidales</taxon>
        <taxon>Prevotellaceae</taxon>
        <taxon>Xylanibacter</taxon>
    </lineage>
</organism>
<dbReference type="Gene3D" id="2.120.10.30">
    <property type="entry name" value="TolB, C-terminal domain"/>
    <property type="match status" value="1"/>
</dbReference>
<dbReference type="Proteomes" id="UP001193734">
    <property type="component" value="Unassembled WGS sequence"/>
</dbReference>
<dbReference type="Pfam" id="PF17170">
    <property type="entry name" value="DUF5128"/>
    <property type="match status" value="1"/>
</dbReference>
<reference evidence="1 2" key="1">
    <citation type="submission" date="2020-05" db="EMBL/GenBank/DDBJ databases">
        <title>Distinct polysaccharide utilization as determinants for interspecies competition between intestinal Prevotella spp.</title>
        <authorList>
            <person name="Galvez E.J.C."/>
            <person name="Iljazovic A."/>
            <person name="Strowig T."/>
        </authorList>
    </citation>
    <scope>NUCLEOTIDE SEQUENCE [LARGE SCALE GENOMIC DNA]</scope>
    <source>
        <strain evidence="1 2">PROD</strain>
    </source>
</reference>
<evidence type="ECO:0000313" key="2">
    <source>
        <dbReference type="Proteomes" id="UP001193734"/>
    </source>
</evidence>
<keyword evidence="2" id="KW-1185">Reference proteome</keyword>
<comment type="caution">
    <text evidence="1">The sequence shown here is derived from an EMBL/GenBank/DDBJ whole genome shotgun (WGS) entry which is preliminary data.</text>
</comment>
<dbReference type="GeneID" id="82158029"/>
<accession>A0ABX2AY55</accession>
<evidence type="ECO:0000313" key="1">
    <source>
        <dbReference type="EMBL" id="NPE14581.1"/>
    </source>
</evidence>
<protein>
    <submittedName>
        <fullName evidence="1">6-bladed beta-propeller</fullName>
    </submittedName>
</protein>
<proteinExistence type="predicted"/>
<dbReference type="EMBL" id="JABKKE010000015">
    <property type="protein sequence ID" value="NPE14581.1"/>
    <property type="molecule type" value="Genomic_DNA"/>
</dbReference>
<name>A0ABX2AY55_9BACT</name>
<dbReference type="InterPro" id="IPR011042">
    <property type="entry name" value="6-blade_b-propeller_TolB-like"/>
</dbReference>
<dbReference type="RefSeq" id="WP_172324929.1">
    <property type="nucleotide sequence ID" value="NZ_CASGXU010000012.1"/>
</dbReference>